<sequence>MAEQIRSLPQGEERDRADSALRVYAATLLAMRSNQVMGCALGLHPGQAGETPAMSTLVVSKMSVPSGGAKAALTGLIPASAGASPGEGARPVELPCGLGFVTEREQRTASPKQDPETQAFQEMPVWQGTVAIPDSRSSTVYFVQLVTAETEQTDAYRDVLLGVARTVTFTAPEADTAASPPYLAPEDGDVRNIFG</sequence>
<organism evidence="1 2">
    <name type="scientific">Streptomyces endophyticus</name>
    <dbReference type="NCBI Taxonomy" id="714166"/>
    <lineage>
        <taxon>Bacteria</taxon>
        <taxon>Bacillati</taxon>
        <taxon>Actinomycetota</taxon>
        <taxon>Actinomycetes</taxon>
        <taxon>Kitasatosporales</taxon>
        <taxon>Streptomycetaceae</taxon>
        <taxon>Streptomyces</taxon>
    </lineage>
</organism>
<name>A0ABU6FF56_9ACTN</name>
<dbReference type="RefSeq" id="WP_326022244.1">
    <property type="nucleotide sequence ID" value="NZ_JAOZYC010000169.1"/>
</dbReference>
<dbReference type="Proteomes" id="UP001354931">
    <property type="component" value="Unassembled WGS sequence"/>
</dbReference>
<dbReference type="EMBL" id="JAOZYC010000169">
    <property type="protein sequence ID" value="MEB8342683.1"/>
    <property type="molecule type" value="Genomic_DNA"/>
</dbReference>
<gene>
    <name evidence="1" type="ORF">OKJ99_34830</name>
</gene>
<proteinExistence type="predicted"/>
<accession>A0ABU6FF56</accession>
<evidence type="ECO:0000313" key="1">
    <source>
        <dbReference type="EMBL" id="MEB8342683.1"/>
    </source>
</evidence>
<keyword evidence="2" id="KW-1185">Reference proteome</keyword>
<evidence type="ECO:0000313" key="2">
    <source>
        <dbReference type="Proteomes" id="UP001354931"/>
    </source>
</evidence>
<protein>
    <submittedName>
        <fullName evidence="1">Uncharacterized protein</fullName>
    </submittedName>
</protein>
<reference evidence="1 2" key="1">
    <citation type="submission" date="2022-10" db="EMBL/GenBank/DDBJ databases">
        <authorList>
            <person name="Xie J."/>
            <person name="Shen N."/>
        </authorList>
    </citation>
    <scope>NUCLEOTIDE SEQUENCE [LARGE SCALE GENOMIC DNA]</scope>
    <source>
        <strain evidence="1 2">YIM65594</strain>
    </source>
</reference>
<comment type="caution">
    <text evidence="1">The sequence shown here is derived from an EMBL/GenBank/DDBJ whole genome shotgun (WGS) entry which is preliminary data.</text>
</comment>